<feature type="active site" description="Proton donor/acceptor" evidence="9">
    <location>
        <position position="59"/>
    </location>
</feature>
<evidence type="ECO:0000256" key="7">
    <source>
        <dbReference type="ARBA" id="ARBA00022984"/>
    </source>
</evidence>
<evidence type="ECO:0000256" key="10">
    <source>
        <dbReference type="SAM" id="MobiDB-lite"/>
    </source>
</evidence>
<comment type="caution">
    <text evidence="12">The sequence shown here is derived from an EMBL/GenBank/DDBJ whole genome shotgun (WGS) entry which is preliminary data.</text>
</comment>
<dbReference type="EMBL" id="JBHUGH010000033">
    <property type="protein sequence ID" value="MFD1914083.1"/>
    <property type="molecule type" value="Genomic_DNA"/>
</dbReference>
<sequence>MIPYQRDWPSWTPTENMISREPDIYAPHAGGMEGGLDNPLGARALYLHQGGRDTLYRIHGTSQPWTIGQAASSGCIPLYNQDIVDLADRVRSGTRVVVLSPEESGHGTRPPGSLPPTQIGTELY</sequence>
<evidence type="ECO:0000256" key="8">
    <source>
        <dbReference type="ARBA" id="ARBA00023316"/>
    </source>
</evidence>
<keyword evidence="8 9" id="KW-0961">Cell wall biogenesis/degradation</keyword>
<dbReference type="InterPro" id="IPR005490">
    <property type="entry name" value="LD_TPept_cat_dom"/>
</dbReference>
<evidence type="ECO:0000256" key="4">
    <source>
        <dbReference type="ARBA" id="ARBA00022679"/>
    </source>
</evidence>
<dbReference type="EC" id="2.3.2.-" evidence="12"/>
<dbReference type="PROSITE" id="PS52029">
    <property type="entry name" value="LD_TPASE"/>
    <property type="match status" value="1"/>
</dbReference>
<dbReference type="InterPro" id="IPR038063">
    <property type="entry name" value="Transpep_catalytic_dom"/>
</dbReference>
<dbReference type="RefSeq" id="WP_390265032.1">
    <property type="nucleotide sequence ID" value="NZ_JBHUGH010000033.1"/>
</dbReference>
<dbReference type="SUPFAM" id="SSF141523">
    <property type="entry name" value="L,D-transpeptidase catalytic domain-like"/>
    <property type="match status" value="1"/>
</dbReference>
<keyword evidence="7 9" id="KW-0573">Peptidoglycan synthesis</keyword>
<keyword evidence="6 9" id="KW-0133">Cell shape</keyword>
<dbReference type="PANTHER" id="PTHR30582:SF24">
    <property type="entry name" value="L,D-TRANSPEPTIDASE ERFK_SRFK-RELATED"/>
    <property type="match status" value="1"/>
</dbReference>
<dbReference type="Pfam" id="PF03734">
    <property type="entry name" value="YkuD"/>
    <property type="match status" value="1"/>
</dbReference>
<reference evidence="13" key="1">
    <citation type="journal article" date="2019" name="Int. J. Syst. Evol. Microbiol.">
        <title>The Global Catalogue of Microorganisms (GCM) 10K type strain sequencing project: providing services to taxonomists for standard genome sequencing and annotation.</title>
        <authorList>
            <consortium name="The Broad Institute Genomics Platform"/>
            <consortium name="The Broad Institute Genome Sequencing Center for Infectious Disease"/>
            <person name="Wu L."/>
            <person name="Ma J."/>
        </authorList>
    </citation>
    <scope>NUCLEOTIDE SEQUENCE [LARGE SCALE GENOMIC DNA]</scope>
    <source>
        <strain evidence="13">CGMCC 4.7242</strain>
    </source>
</reference>
<gene>
    <name evidence="12" type="ORF">ACFSGJ_17920</name>
</gene>
<keyword evidence="5" id="KW-0378">Hydrolase</keyword>
<evidence type="ECO:0000259" key="11">
    <source>
        <dbReference type="PROSITE" id="PS52029"/>
    </source>
</evidence>
<evidence type="ECO:0000313" key="13">
    <source>
        <dbReference type="Proteomes" id="UP001597353"/>
    </source>
</evidence>
<evidence type="ECO:0000256" key="5">
    <source>
        <dbReference type="ARBA" id="ARBA00022801"/>
    </source>
</evidence>
<dbReference type="GO" id="GO:0016746">
    <property type="term" value="F:acyltransferase activity"/>
    <property type="evidence" value="ECO:0007669"/>
    <property type="project" value="UniProtKB-KW"/>
</dbReference>
<evidence type="ECO:0000256" key="6">
    <source>
        <dbReference type="ARBA" id="ARBA00022960"/>
    </source>
</evidence>
<comment type="pathway">
    <text evidence="1 9">Cell wall biogenesis; peptidoglycan biosynthesis.</text>
</comment>
<evidence type="ECO:0000313" key="12">
    <source>
        <dbReference type="EMBL" id="MFD1914083.1"/>
    </source>
</evidence>
<evidence type="ECO:0000256" key="1">
    <source>
        <dbReference type="ARBA" id="ARBA00004752"/>
    </source>
</evidence>
<evidence type="ECO:0000256" key="2">
    <source>
        <dbReference type="ARBA" id="ARBA00005992"/>
    </source>
</evidence>
<dbReference type="PANTHER" id="PTHR30582">
    <property type="entry name" value="L,D-TRANSPEPTIDASE"/>
    <property type="match status" value="1"/>
</dbReference>
<keyword evidence="4 12" id="KW-0808">Transferase</keyword>
<feature type="active site" description="Nucleophile" evidence="9">
    <location>
        <position position="75"/>
    </location>
</feature>
<feature type="compositionally biased region" description="Polar residues" evidence="10">
    <location>
        <begin position="115"/>
        <end position="124"/>
    </location>
</feature>
<protein>
    <submittedName>
        <fullName evidence="12">L,D-transpeptidase</fullName>
        <ecNumber evidence="12">2.3.2.-</ecNumber>
    </submittedName>
</protein>
<feature type="domain" description="L,D-TPase catalytic" evidence="11">
    <location>
        <begin position="1"/>
        <end position="99"/>
    </location>
</feature>
<keyword evidence="3" id="KW-0328">Glycosyltransferase</keyword>
<evidence type="ECO:0000256" key="9">
    <source>
        <dbReference type="PROSITE-ProRule" id="PRU01373"/>
    </source>
</evidence>
<keyword evidence="13" id="KW-1185">Reference proteome</keyword>
<dbReference type="InterPro" id="IPR050979">
    <property type="entry name" value="LD-transpeptidase"/>
</dbReference>
<accession>A0ABW4S9D3</accession>
<dbReference type="Gene3D" id="2.40.440.10">
    <property type="entry name" value="L,D-transpeptidase catalytic domain-like"/>
    <property type="match status" value="1"/>
</dbReference>
<feature type="region of interest" description="Disordered" evidence="10">
    <location>
        <begin position="100"/>
        <end position="124"/>
    </location>
</feature>
<name>A0ABW4S9D3_9RHOB</name>
<comment type="similarity">
    <text evidence="2">Belongs to the YkuD family.</text>
</comment>
<dbReference type="Proteomes" id="UP001597353">
    <property type="component" value="Unassembled WGS sequence"/>
</dbReference>
<evidence type="ECO:0000256" key="3">
    <source>
        <dbReference type="ARBA" id="ARBA00022676"/>
    </source>
</evidence>
<keyword evidence="12" id="KW-0012">Acyltransferase</keyword>
<proteinExistence type="inferred from homology"/>
<organism evidence="12 13">
    <name type="scientific">Halodurantibacterium flavum</name>
    <dbReference type="NCBI Taxonomy" id="1382802"/>
    <lineage>
        <taxon>Bacteria</taxon>
        <taxon>Pseudomonadati</taxon>
        <taxon>Pseudomonadota</taxon>
        <taxon>Alphaproteobacteria</taxon>
        <taxon>Rhodobacterales</taxon>
        <taxon>Paracoccaceae</taxon>
        <taxon>Halodurantibacterium</taxon>
    </lineage>
</organism>
<dbReference type="CDD" id="cd16913">
    <property type="entry name" value="YkuD_like"/>
    <property type="match status" value="1"/>
</dbReference>